<comment type="similarity">
    <text evidence="1">Belongs to the bacterial solute-binding protein 1 family.</text>
</comment>
<keyword evidence="2" id="KW-0813">Transport</keyword>
<evidence type="ECO:0000256" key="1">
    <source>
        <dbReference type="ARBA" id="ARBA00008520"/>
    </source>
</evidence>
<feature type="signal peptide" evidence="5">
    <location>
        <begin position="1"/>
        <end position="20"/>
    </location>
</feature>
<name>A0A660LCC7_9ACTN</name>
<evidence type="ECO:0000313" key="7">
    <source>
        <dbReference type="Proteomes" id="UP000278962"/>
    </source>
</evidence>
<dbReference type="OrthoDB" id="358201at2"/>
<dbReference type="Pfam" id="PF13416">
    <property type="entry name" value="SBP_bac_8"/>
    <property type="match status" value="1"/>
</dbReference>
<feature type="region of interest" description="Disordered" evidence="4">
    <location>
        <begin position="22"/>
        <end position="42"/>
    </location>
</feature>
<dbReference type="RefSeq" id="WP_121247665.1">
    <property type="nucleotide sequence ID" value="NZ_RBIL01000001.1"/>
</dbReference>
<accession>A0A660LCC7</accession>
<protein>
    <submittedName>
        <fullName evidence="6">Carbohydrate ABC transporter substrate-binding protein (CUT1 family)</fullName>
    </submittedName>
</protein>
<comment type="caution">
    <text evidence="6">The sequence shown here is derived from an EMBL/GenBank/DDBJ whole genome shotgun (WGS) entry which is preliminary data.</text>
</comment>
<dbReference type="AlphaFoldDB" id="A0A660LCC7"/>
<dbReference type="PANTHER" id="PTHR30061:SF50">
    <property type="entry name" value="MALTOSE_MALTODEXTRIN-BINDING PERIPLASMIC PROTEIN"/>
    <property type="match status" value="1"/>
</dbReference>
<dbReference type="GO" id="GO:0055052">
    <property type="term" value="C:ATP-binding cassette (ABC) transporter complex, substrate-binding subunit-containing"/>
    <property type="evidence" value="ECO:0007669"/>
    <property type="project" value="TreeGrafter"/>
</dbReference>
<dbReference type="GO" id="GO:0042956">
    <property type="term" value="P:maltodextrin transmembrane transport"/>
    <property type="evidence" value="ECO:0007669"/>
    <property type="project" value="TreeGrafter"/>
</dbReference>
<dbReference type="PANTHER" id="PTHR30061">
    <property type="entry name" value="MALTOSE-BINDING PERIPLASMIC PROTEIN"/>
    <property type="match status" value="1"/>
</dbReference>
<proteinExistence type="inferred from homology"/>
<evidence type="ECO:0000256" key="5">
    <source>
        <dbReference type="SAM" id="SignalP"/>
    </source>
</evidence>
<evidence type="ECO:0000313" key="6">
    <source>
        <dbReference type="EMBL" id="RKQ90694.1"/>
    </source>
</evidence>
<dbReference type="Gene3D" id="3.40.190.10">
    <property type="entry name" value="Periplasmic binding protein-like II"/>
    <property type="match status" value="2"/>
</dbReference>
<keyword evidence="3 5" id="KW-0732">Signal</keyword>
<feature type="chain" id="PRO_5039333864" evidence="5">
    <location>
        <begin position="21"/>
        <end position="450"/>
    </location>
</feature>
<dbReference type="SUPFAM" id="SSF53850">
    <property type="entry name" value="Periplasmic binding protein-like II"/>
    <property type="match status" value="1"/>
</dbReference>
<dbReference type="InterPro" id="IPR006059">
    <property type="entry name" value="SBP"/>
</dbReference>
<dbReference type="PROSITE" id="PS51257">
    <property type="entry name" value="PROKAR_LIPOPROTEIN"/>
    <property type="match status" value="1"/>
</dbReference>
<dbReference type="EMBL" id="RBIL01000001">
    <property type="protein sequence ID" value="RKQ90694.1"/>
    <property type="molecule type" value="Genomic_DNA"/>
</dbReference>
<organism evidence="6 7">
    <name type="scientific">Solirubrobacter pauli</name>
    <dbReference type="NCBI Taxonomy" id="166793"/>
    <lineage>
        <taxon>Bacteria</taxon>
        <taxon>Bacillati</taxon>
        <taxon>Actinomycetota</taxon>
        <taxon>Thermoleophilia</taxon>
        <taxon>Solirubrobacterales</taxon>
        <taxon>Solirubrobacteraceae</taxon>
        <taxon>Solirubrobacter</taxon>
    </lineage>
</organism>
<evidence type="ECO:0000256" key="4">
    <source>
        <dbReference type="SAM" id="MobiDB-lite"/>
    </source>
</evidence>
<evidence type="ECO:0000256" key="3">
    <source>
        <dbReference type="ARBA" id="ARBA00022729"/>
    </source>
</evidence>
<sequence>MKAKRFLAAAFALSALVAGCGGPGASSDDDKNTAQSTPTATVEAKPDVAAAGDVTLTVWDQNVRGGQNAEIEELNKQFQAKYPNVTIDRTKKSFEDLQKTVKLAASGADAPDVVQANQGRGVMGEMIKAKLLRPVTDYAKVYDWESRYSSTLLDLNKFSADGAEFGSGDLYGLSQAGEIVGVFYNKDKVSTPPTTLTEFEASLEQAKGAGDTPIMFGNLEKWPGIHNFESVLGQTADKQAIRDFVFARDGASFDNPEFQAGATKIKEWVDKGYFNKNFNGTDYDPAWQSFAKGKSWYLIAGTWVTADLAKQMGDKVGFMLMPGQDPNAPVSLGGEDLPWTITTSAKNPDVAAAYIDFLTDANAAKVLVDTDNLPAMKGAPKPASGVSVEVADAWQKLNDADGVIPYLDYTTPTFYDDISGAIQELLGGKQSPTEFTAGVQKAFDKWSESR</sequence>
<dbReference type="GO" id="GO:1901982">
    <property type="term" value="F:maltose binding"/>
    <property type="evidence" value="ECO:0007669"/>
    <property type="project" value="TreeGrafter"/>
</dbReference>
<keyword evidence="7" id="KW-1185">Reference proteome</keyword>
<dbReference type="GO" id="GO:0015768">
    <property type="term" value="P:maltose transport"/>
    <property type="evidence" value="ECO:0007669"/>
    <property type="project" value="TreeGrafter"/>
</dbReference>
<reference evidence="6 7" key="1">
    <citation type="submission" date="2018-10" db="EMBL/GenBank/DDBJ databases">
        <title>Genomic Encyclopedia of Archaeal and Bacterial Type Strains, Phase II (KMG-II): from individual species to whole genera.</title>
        <authorList>
            <person name="Goeker M."/>
        </authorList>
    </citation>
    <scope>NUCLEOTIDE SEQUENCE [LARGE SCALE GENOMIC DNA]</scope>
    <source>
        <strain evidence="6 7">DSM 14954</strain>
    </source>
</reference>
<gene>
    <name evidence="6" type="ORF">C8N24_0507</name>
</gene>
<evidence type="ECO:0000256" key="2">
    <source>
        <dbReference type="ARBA" id="ARBA00022448"/>
    </source>
</evidence>
<dbReference type="Proteomes" id="UP000278962">
    <property type="component" value="Unassembled WGS sequence"/>
</dbReference>